<dbReference type="EMBL" id="GBRH01271824">
    <property type="protein sequence ID" value="JAD26071.1"/>
    <property type="molecule type" value="Transcribed_RNA"/>
</dbReference>
<proteinExistence type="predicted"/>
<evidence type="ECO:0000313" key="1">
    <source>
        <dbReference type="EMBL" id="JAD26071.1"/>
    </source>
</evidence>
<name>A0A0A8YJ57_ARUDO</name>
<sequence>MNCFIFETWISLFSINNEHVGYWTVVLVLCSD</sequence>
<protein>
    <submittedName>
        <fullName evidence="1">Uncharacterized protein</fullName>
    </submittedName>
</protein>
<reference evidence="1" key="1">
    <citation type="submission" date="2014-09" db="EMBL/GenBank/DDBJ databases">
        <authorList>
            <person name="Magalhaes I.L.F."/>
            <person name="Oliveira U."/>
            <person name="Santos F.R."/>
            <person name="Vidigal T.H.D.A."/>
            <person name="Brescovit A.D."/>
            <person name="Santos A.J."/>
        </authorList>
    </citation>
    <scope>NUCLEOTIDE SEQUENCE</scope>
    <source>
        <tissue evidence="1">Shoot tissue taken approximately 20 cm above the soil surface</tissue>
    </source>
</reference>
<reference evidence="1" key="2">
    <citation type="journal article" date="2015" name="Data Brief">
        <title>Shoot transcriptome of the giant reed, Arundo donax.</title>
        <authorList>
            <person name="Barrero R.A."/>
            <person name="Guerrero F.D."/>
            <person name="Moolhuijzen P."/>
            <person name="Goolsby J.A."/>
            <person name="Tidwell J."/>
            <person name="Bellgard S.E."/>
            <person name="Bellgard M.I."/>
        </authorList>
    </citation>
    <scope>NUCLEOTIDE SEQUENCE</scope>
    <source>
        <tissue evidence="1">Shoot tissue taken approximately 20 cm above the soil surface</tissue>
    </source>
</reference>
<organism evidence="1">
    <name type="scientific">Arundo donax</name>
    <name type="common">Giant reed</name>
    <name type="synonym">Donax arundinaceus</name>
    <dbReference type="NCBI Taxonomy" id="35708"/>
    <lineage>
        <taxon>Eukaryota</taxon>
        <taxon>Viridiplantae</taxon>
        <taxon>Streptophyta</taxon>
        <taxon>Embryophyta</taxon>
        <taxon>Tracheophyta</taxon>
        <taxon>Spermatophyta</taxon>
        <taxon>Magnoliopsida</taxon>
        <taxon>Liliopsida</taxon>
        <taxon>Poales</taxon>
        <taxon>Poaceae</taxon>
        <taxon>PACMAD clade</taxon>
        <taxon>Arundinoideae</taxon>
        <taxon>Arundineae</taxon>
        <taxon>Arundo</taxon>
    </lineage>
</organism>
<accession>A0A0A8YJ57</accession>
<dbReference type="AlphaFoldDB" id="A0A0A8YJ57"/>